<reference evidence="3" key="2">
    <citation type="submission" date="2008-12" db="EMBL/GenBank/DDBJ databases">
        <title>Improved gene annotation of the rice (Oryza sativa) genomes.</title>
        <authorList>
            <person name="Wang J."/>
            <person name="Li R."/>
            <person name="Fan W."/>
            <person name="Huang Q."/>
            <person name="Zhang J."/>
            <person name="Zhou Y."/>
            <person name="Hu Y."/>
            <person name="Zi S."/>
            <person name="Li J."/>
            <person name="Ni P."/>
            <person name="Zheng H."/>
            <person name="Zhang Y."/>
            <person name="Zhao M."/>
            <person name="Hao Q."/>
            <person name="McDermott J."/>
            <person name="Samudrala R."/>
            <person name="Kristiansen K."/>
            <person name="Wong G.K.-S."/>
        </authorList>
    </citation>
    <scope>NUCLEOTIDE SEQUENCE</scope>
</reference>
<dbReference type="Proteomes" id="UP000007752">
    <property type="component" value="Chromosome 9"/>
</dbReference>
<reference evidence="3" key="1">
    <citation type="journal article" date="2005" name="PLoS Biol.">
        <title>The genomes of Oryza sativa: a history of duplications.</title>
        <authorList>
            <person name="Yu J."/>
            <person name="Wang J."/>
            <person name="Lin W."/>
            <person name="Li S."/>
            <person name="Li H."/>
            <person name="Zhou J."/>
            <person name="Ni P."/>
            <person name="Dong W."/>
            <person name="Hu S."/>
            <person name="Zeng C."/>
            <person name="Zhang J."/>
            <person name="Zhang Y."/>
            <person name="Li R."/>
            <person name="Xu Z."/>
            <person name="Li S."/>
            <person name="Li X."/>
            <person name="Zheng H."/>
            <person name="Cong L."/>
            <person name="Lin L."/>
            <person name="Yin J."/>
            <person name="Geng J."/>
            <person name="Li G."/>
            <person name="Shi J."/>
            <person name="Liu J."/>
            <person name="Lv H."/>
            <person name="Li J."/>
            <person name="Wang J."/>
            <person name="Deng Y."/>
            <person name="Ran L."/>
            <person name="Shi X."/>
            <person name="Wang X."/>
            <person name="Wu Q."/>
            <person name="Li C."/>
            <person name="Ren X."/>
            <person name="Wang J."/>
            <person name="Wang X."/>
            <person name="Li D."/>
            <person name="Liu D."/>
            <person name="Zhang X."/>
            <person name="Ji Z."/>
            <person name="Zhao W."/>
            <person name="Sun Y."/>
            <person name="Zhang Z."/>
            <person name="Bao J."/>
            <person name="Han Y."/>
            <person name="Dong L."/>
            <person name="Ji J."/>
            <person name="Chen P."/>
            <person name="Wu S."/>
            <person name="Liu J."/>
            <person name="Xiao Y."/>
            <person name="Bu D."/>
            <person name="Tan J."/>
            <person name="Yang L."/>
            <person name="Ye C."/>
            <person name="Zhang J."/>
            <person name="Xu J."/>
            <person name="Zhou Y."/>
            <person name="Yu Y."/>
            <person name="Zhang B."/>
            <person name="Zhuang S."/>
            <person name="Wei H."/>
            <person name="Liu B."/>
            <person name="Lei M."/>
            <person name="Yu H."/>
            <person name="Li Y."/>
            <person name="Xu H."/>
            <person name="Wei S."/>
            <person name="He X."/>
            <person name="Fang L."/>
            <person name="Zhang Z."/>
            <person name="Zhang Y."/>
            <person name="Huang X."/>
            <person name="Su Z."/>
            <person name="Tong W."/>
            <person name="Li J."/>
            <person name="Tong Z."/>
            <person name="Li S."/>
            <person name="Ye J."/>
            <person name="Wang L."/>
            <person name="Fang L."/>
            <person name="Lei T."/>
            <person name="Chen C."/>
            <person name="Chen H."/>
            <person name="Xu Z."/>
            <person name="Li H."/>
            <person name="Huang H."/>
            <person name="Zhang F."/>
            <person name="Xu H."/>
            <person name="Li N."/>
            <person name="Zhao C."/>
            <person name="Li S."/>
            <person name="Dong L."/>
            <person name="Huang Y."/>
            <person name="Li L."/>
            <person name="Xi Y."/>
            <person name="Qi Q."/>
            <person name="Li W."/>
            <person name="Zhang B."/>
            <person name="Hu W."/>
            <person name="Zhang Y."/>
            <person name="Tian X."/>
            <person name="Jiao Y."/>
            <person name="Liang X."/>
            <person name="Jin J."/>
            <person name="Gao L."/>
            <person name="Zheng W."/>
            <person name="Hao B."/>
            <person name="Liu S."/>
            <person name="Wang W."/>
            <person name="Yuan L."/>
            <person name="Cao M."/>
            <person name="McDermott J."/>
            <person name="Samudrala R."/>
            <person name="Wang J."/>
            <person name="Wong G.K."/>
            <person name="Yang H."/>
        </authorList>
    </citation>
    <scope>NUCLEOTIDE SEQUENCE [LARGE SCALE GENOMIC DNA]</scope>
</reference>
<evidence type="ECO:0000313" key="3">
    <source>
        <dbReference type="EMBL" id="EEE70000.1"/>
    </source>
</evidence>
<accession>B9G4F2</accession>
<keyword evidence="2" id="KW-0732">Signal</keyword>
<protein>
    <submittedName>
        <fullName evidence="3">Uncharacterized protein</fullName>
    </submittedName>
</protein>
<proteinExistence type="predicted"/>
<gene>
    <name evidence="3" type="ORF">OsJ_29913</name>
</gene>
<evidence type="ECO:0000256" key="1">
    <source>
        <dbReference type="SAM" id="MobiDB-lite"/>
    </source>
</evidence>
<evidence type="ECO:0000256" key="2">
    <source>
        <dbReference type="SAM" id="SignalP"/>
    </source>
</evidence>
<name>B9G4F2_ORYSJ</name>
<dbReference type="AlphaFoldDB" id="B9G4F2"/>
<feature type="compositionally biased region" description="Basic residues" evidence="1">
    <location>
        <begin position="121"/>
        <end position="134"/>
    </location>
</feature>
<organism evidence="3">
    <name type="scientific">Oryza sativa subsp. japonica</name>
    <name type="common">Rice</name>
    <dbReference type="NCBI Taxonomy" id="39947"/>
    <lineage>
        <taxon>Eukaryota</taxon>
        <taxon>Viridiplantae</taxon>
        <taxon>Streptophyta</taxon>
        <taxon>Embryophyta</taxon>
        <taxon>Tracheophyta</taxon>
        <taxon>Spermatophyta</taxon>
        <taxon>Magnoliopsida</taxon>
        <taxon>Liliopsida</taxon>
        <taxon>Poales</taxon>
        <taxon>Poaceae</taxon>
        <taxon>BOP clade</taxon>
        <taxon>Oryzoideae</taxon>
        <taxon>Oryzeae</taxon>
        <taxon>Oryzinae</taxon>
        <taxon>Oryza</taxon>
        <taxon>Oryza sativa</taxon>
    </lineage>
</organism>
<dbReference type="EMBL" id="CM000146">
    <property type="protein sequence ID" value="EEE70000.1"/>
    <property type="molecule type" value="Genomic_DNA"/>
</dbReference>
<feature type="region of interest" description="Disordered" evidence="1">
    <location>
        <begin position="71"/>
        <end position="169"/>
    </location>
</feature>
<sequence>MILPVACPAMLLAQPSSALLSGCLDSITALSFPSATMPATSSMSSFVGDTNSGTSLFLEKVTLCRSAVAKAAAPGVRSTTTPASASTGANADHGSPRHRRAVHHGVVPPPPRGSAAPRPSRGCRSRAPCRRPRPATRPALRTPQVAVTRCPAGVRQLHREVARRRRTPR</sequence>
<feature type="signal peptide" evidence="2">
    <location>
        <begin position="1"/>
        <end position="18"/>
    </location>
</feature>
<feature type="compositionally biased region" description="Low complexity" evidence="1">
    <location>
        <begin position="78"/>
        <end position="91"/>
    </location>
</feature>
<feature type="chain" id="PRO_5002884550" evidence="2">
    <location>
        <begin position="19"/>
        <end position="169"/>
    </location>
</feature>